<dbReference type="STRING" id="52441.SAMN05216302_10491"/>
<evidence type="ECO:0000313" key="2">
    <source>
        <dbReference type="Proteomes" id="UP000199533"/>
    </source>
</evidence>
<reference evidence="2" key="1">
    <citation type="submission" date="2016-10" db="EMBL/GenBank/DDBJ databases">
        <authorList>
            <person name="Varghese N."/>
            <person name="Submissions S."/>
        </authorList>
    </citation>
    <scope>NUCLEOTIDE SEQUENCE [LARGE SCALE GENOMIC DNA]</scope>
    <source>
        <strain evidence="2">Nm69</strain>
    </source>
</reference>
<proteinExistence type="predicted"/>
<dbReference type="Proteomes" id="UP000199533">
    <property type="component" value="Unassembled WGS sequence"/>
</dbReference>
<name>A0A1I4G8V2_9PROT</name>
<keyword evidence="2" id="KW-1185">Reference proteome</keyword>
<dbReference type="RefSeq" id="WP_211753481.1">
    <property type="nucleotide sequence ID" value="NZ_FOSP01000049.1"/>
</dbReference>
<dbReference type="AlphaFoldDB" id="A0A1I4G8V2"/>
<gene>
    <name evidence="1" type="ORF">SAMN05216302_10491</name>
</gene>
<dbReference type="EMBL" id="FOSP01000049">
    <property type="protein sequence ID" value="SFL25737.1"/>
    <property type="molecule type" value="Genomic_DNA"/>
</dbReference>
<accession>A0A1I4G8V2</accession>
<organism evidence="1 2">
    <name type="scientific">Nitrosomonas aestuarii</name>
    <dbReference type="NCBI Taxonomy" id="52441"/>
    <lineage>
        <taxon>Bacteria</taxon>
        <taxon>Pseudomonadati</taxon>
        <taxon>Pseudomonadota</taxon>
        <taxon>Betaproteobacteria</taxon>
        <taxon>Nitrosomonadales</taxon>
        <taxon>Nitrosomonadaceae</taxon>
        <taxon>Nitrosomonas</taxon>
    </lineage>
</organism>
<evidence type="ECO:0000313" key="1">
    <source>
        <dbReference type="EMBL" id="SFL25737.1"/>
    </source>
</evidence>
<sequence length="207" mass="23802">MAGLDAYDNSLTMVCEELLHPFKREQGKEPQLRDMNLHRLPWPLDELEALGETEVEMRVTLSYFIEPNPSARGVTSRYRYESHGLRFDVKRPWESDDDFRARINVAARDDEERTNLSDTDSAWLIGKNSRHKGSLHSDIWRGSAAALASRGVIAVYPSLGWWKTRPVLERYNQVVRYSLLVSIKAQDIDVDLYTPISSQIDVPIIIE</sequence>
<protein>
    <submittedName>
        <fullName evidence="1">Uncharacterized protein</fullName>
    </submittedName>
</protein>